<keyword evidence="4" id="KW-0808">Transferase</keyword>
<comment type="similarity">
    <text evidence="2">Belongs to the glycosyltransferase 2 family.</text>
</comment>
<reference evidence="6" key="1">
    <citation type="submission" date="2024-05" db="EMBL/GenBank/DDBJ databases">
        <title>Isolation and characterization of Sporomusa carbonis sp. nov., a carboxydotrophic hydrogenogen in the genus of Sporomusa isolated from a charcoal burning pile.</title>
        <authorList>
            <person name="Boeer T."/>
            <person name="Rosenbaum F."/>
            <person name="Eysell L."/>
            <person name="Mueller V."/>
            <person name="Daniel R."/>
            <person name="Poehlein A."/>
        </authorList>
    </citation>
    <scope>NUCLEOTIDE SEQUENCE [LARGE SCALE GENOMIC DNA]</scope>
    <source>
        <strain evidence="6">DSM 10669</strain>
    </source>
</reference>
<dbReference type="Pfam" id="PF00535">
    <property type="entry name" value="Glycos_transf_2"/>
    <property type="match status" value="1"/>
</dbReference>
<evidence type="ECO:0000256" key="1">
    <source>
        <dbReference type="ARBA" id="ARBA00004776"/>
    </source>
</evidence>
<dbReference type="Gene3D" id="3.90.550.10">
    <property type="entry name" value="Spore Coat Polysaccharide Biosynthesis Protein SpsA, Chain A"/>
    <property type="match status" value="1"/>
</dbReference>
<keyword evidence="7" id="KW-1185">Reference proteome</keyword>
<evidence type="ECO:0000313" key="7">
    <source>
        <dbReference type="Proteomes" id="UP000216752"/>
    </source>
</evidence>
<comment type="pathway">
    <text evidence="1">Cell wall biogenesis; cell wall polysaccharide biosynthesis.</text>
</comment>
<dbReference type="CDD" id="cd04186">
    <property type="entry name" value="GT_2_like_c"/>
    <property type="match status" value="1"/>
</dbReference>
<organism evidence="6 7">
    <name type="scientific">Sporomusa silvacetica DSM 10669</name>
    <dbReference type="NCBI Taxonomy" id="1123289"/>
    <lineage>
        <taxon>Bacteria</taxon>
        <taxon>Bacillati</taxon>
        <taxon>Bacillota</taxon>
        <taxon>Negativicutes</taxon>
        <taxon>Selenomonadales</taxon>
        <taxon>Sporomusaceae</taxon>
        <taxon>Sporomusa</taxon>
    </lineage>
</organism>
<dbReference type="RefSeq" id="WP_094603882.1">
    <property type="nucleotide sequence ID" value="NZ_CP155573.1"/>
</dbReference>
<evidence type="ECO:0000256" key="2">
    <source>
        <dbReference type="ARBA" id="ARBA00006739"/>
    </source>
</evidence>
<name>A0ABZ3IQW6_9FIRM</name>
<keyword evidence="3" id="KW-0328">Glycosyltransferase</keyword>
<protein>
    <recommendedName>
        <fullName evidence="5">Glycosyltransferase 2-like domain-containing protein</fullName>
    </recommendedName>
</protein>
<dbReference type="EMBL" id="CP155573">
    <property type="protein sequence ID" value="XFO68077.1"/>
    <property type="molecule type" value="Genomic_DNA"/>
</dbReference>
<dbReference type="InterPro" id="IPR001173">
    <property type="entry name" value="Glyco_trans_2-like"/>
</dbReference>
<feature type="domain" description="Glycosyltransferase 2-like" evidence="5">
    <location>
        <begin position="9"/>
        <end position="179"/>
    </location>
</feature>
<proteinExistence type="inferred from homology"/>
<evidence type="ECO:0000259" key="5">
    <source>
        <dbReference type="Pfam" id="PF00535"/>
    </source>
</evidence>
<sequence length="372" mass="43328">MDVNKPLISIILVNYNGEHHLRQCVPSLKEQTYPKELLEIIVVDNCSSDKSLDYLQQYHADVRIICNDSNKGFAKPNNQAAELAKGEYLALINNDMIAKKDWLEQLVATAKRSQAECVASTILNWEGSRIDYIGGGVSVYGHAVQKCWNEPIQTLESHKAEEETLFACGGAMLIEKDVYLKTGGFDEDFFAYCEDVDLGWRLWILGFRVVTSPNAVTYHRHNGTSGKFSKYRRIFHRERNALYMIYKNYDSNNYLKFLVGALLYRFARLAEQLHISPKQYYFTHQIKWWHSLRNKIRVIGRASAILVQVIAIACFTHDIRLLTAKRQKIQEQRVRTDEEVMRLFDSKPTSFKQQEYKKYFGDVFRFFENNKM</sequence>
<evidence type="ECO:0000256" key="3">
    <source>
        <dbReference type="ARBA" id="ARBA00022676"/>
    </source>
</evidence>
<dbReference type="SUPFAM" id="SSF53448">
    <property type="entry name" value="Nucleotide-diphospho-sugar transferases"/>
    <property type="match status" value="1"/>
</dbReference>
<accession>A0ABZ3IQW6</accession>
<dbReference type="PANTHER" id="PTHR43179:SF12">
    <property type="entry name" value="GALACTOFURANOSYLTRANSFERASE GLFT2"/>
    <property type="match status" value="1"/>
</dbReference>
<dbReference type="PANTHER" id="PTHR43179">
    <property type="entry name" value="RHAMNOSYLTRANSFERASE WBBL"/>
    <property type="match status" value="1"/>
</dbReference>
<evidence type="ECO:0000313" key="6">
    <source>
        <dbReference type="EMBL" id="XFO68077.1"/>
    </source>
</evidence>
<dbReference type="InterPro" id="IPR029044">
    <property type="entry name" value="Nucleotide-diphossugar_trans"/>
</dbReference>
<gene>
    <name evidence="6" type="ORF">SPSIL_042970</name>
</gene>
<dbReference type="Proteomes" id="UP000216752">
    <property type="component" value="Chromosome"/>
</dbReference>
<evidence type="ECO:0000256" key="4">
    <source>
        <dbReference type="ARBA" id="ARBA00022679"/>
    </source>
</evidence>